<dbReference type="SUPFAM" id="SSF53098">
    <property type="entry name" value="Ribonuclease H-like"/>
    <property type="match status" value="1"/>
</dbReference>
<dbReference type="SMART" id="SM00482">
    <property type="entry name" value="POLAc"/>
    <property type="match status" value="1"/>
</dbReference>
<dbReference type="PRINTS" id="PR00868">
    <property type="entry name" value="DNAPOLI"/>
</dbReference>
<protein>
    <recommendedName>
        <fullName evidence="6">DNA-directed DNA polymerase family A palm domain-containing protein</fullName>
    </recommendedName>
</protein>
<dbReference type="SMART" id="SM00987">
    <property type="entry name" value="UreE_C"/>
    <property type="match status" value="1"/>
</dbReference>
<feature type="region of interest" description="Disordered" evidence="2">
    <location>
        <begin position="580"/>
        <end position="600"/>
    </location>
</feature>
<dbReference type="InterPro" id="IPR002298">
    <property type="entry name" value="DNA_polymerase_A"/>
</dbReference>
<evidence type="ECO:0000259" key="3">
    <source>
        <dbReference type="SMART" id="SM00482"/>
    </source>
</evidence>
<reference evidence="5" key="1">
    <citation type="journal article" date="2015" name="Nature">
        <title>Complex archaea that bridge the gap between prokaryotes and eukaryotes.</title>
        <authorList>
            <person name="Spang A."/>
            <person name="Saw J.H."/>
            <person name="Jorgensen S.L."/>
            <person name="Zaremba-Niedzwiedzka K."/>
            <person name="Martijn J."/>
            <person name="Lind A.E."/>
            <person name="van Eijk R."/>
            <person name="Schleper C."/>
            <person name="Guy L."/>
            <person name="Ettema T.J."/>
        </authorList>
    </citation>
    <scope>NUCLEOTIDE SEQUENCE</scope>
</reference>
<gene>
    <name evidence="5" type="ORF">LCGC14_0476150</name>
</gene>
<dbReference type="Gene3D" id="1.10.150.20">
    <property type="entry name" value="5' to 3' exonuclease, C-terminal subdomain"/>
    <property type="match status" value="1"/>
</dbReference>
<dbReference type="GO" id="GO:0003677">
    <property type="term" value="F:DNA binding"/>
    <property type="evidence" value="ECO:0007669"/>
    <property type="project" value="InterPro"/>
</dbReference>
<dbReference type="SUPFAM" id="SSF52141">
    <property type="entry name" value="Uracil-DNA glycosylase-like"/>
    <property type="match status" value="1"/>
</dbReference>
<feature type="domain" description="DNA-directed DNA polymerase family A palm" evidence="3">
    <location>
        <begin position="615"/>
        <end position="820"/>
    </location>
</feature>
<name>A0A0F9VJK9_9ZZZZ</name>
<dbReference type="Gene3D" id="3.40.470.10">
    <property type="entry name" value="Uracil-DNA glycosylase-like domain"/>
    <property type="match status" value="1"/>
</dbReference>
<accession>A0A0F9VJK9</accession>
<dbReference type="Gene3D" id="3.30.70.370">
    <property type="match status" value="1"/>
</dbReference>
<dbReference type="InterPro" id="IPR012337">
    <property type="entry name" value="RNaseH-like_sf"/>
</dbReference>
<keyword evidence="1" id="KW-0235">DNA replication</keyword>
<dbReference type="InterPro" id="IPR036895">
    <property type="entry name" value="Uracil-DNA_glycosylase-like_sf"/>
</dbReference>
<dbReference type="Gene3D" id="3.30.420.10">
    <property type="entry name" value="Ribonuclease H-like superfamily/Ribonuclease H"/>
    <property type="match status" value="1"/>
</dbReference>
<dbReference type="PANTHER" id="PTHR10133:SF27">
    <property type="entry name" value="DNA POLYMERASE NU"/>
    <property type="match status" value="1"/>
</dbReference>
<feature type="domain" description="Uracil-DNA glycosylase-like" evidence="4">
    <location>
        <begin position="31"/>
        <end position="194"/>
    </location>
</feature>
<evidence type="ECO:0000256" key="1">
    <source>
        <dbReference type="ARBA" id="ARBA00022705"/>
    </source>
</evidence>
<dbReference type="GO" id="GO:0006302">
    <property type="term" value="P:double-strand break repair"/>
    <property type="evidence" value="ECO:0007669"/>
    <property type="project" value="TreeGrafter"/>
</dbReference>
<dbReference type="InterPro" id="IPR005122">
    <property type="entry name" value="Uracil-DNA_glycosylase-like"/>
</dbReference>
<evidence type="ECO:0000256" key="2">
    <source>
        <dbReference type="SAM" id="MobiDB-lite"/>
    </source>
</evidence>
<dbReference type="GO" id="GO:0006261">
    <property type="term" value="P:DNA-templated DNA replication"/>
    <property type="evidence" value="ECO:0007669"/>
    <property type="project" value="InterPro"/>
</dbReference>
<sequence>MNLTFPTYPECADCNLHTNAKNRGVPTRPLQVTGKDTALVFVGESLGYNENLAGKSWVGYAGQLLEKLIAASKLGDLCDIYLSNACRCYRPQSISMTQGYTNKCRPYLQKDIEILQRQYKNVVLFACGGPATYSISKIKTLALAFRNQGIDSKLFGDEGIPCFFTNHPAILHPSRKPALIGAIEAHFNLVRRYLTGDIVPQKVKVEPLSPMYPPLELPDRISLDIETYGILKGVEQTVFNPVKSKYIDGIEFGKQIETVSIGLWDGDGSLITYLFQFGRRDHRAKLVAWLERVSQQGKTIVGQNIKFDVLYLIHNCPLCAYWLAPNRMKLDDTLLLGFLLYDQSPEKGLKEIAVLRGYGGYEDCAITAKHGTASGPTDPDLHYYNCLDAGMTLLLDRDCREDIGHKYGKNTPKLNAECAALRNAIIWDTVELEKNGCCLDTAKLSKLKDDSQTVCDLLQKELKKSGVIVAGEGSEKSLREFVWKAADECGLLGDKRLGYTKSDKKICIDKGNIALLQQYLIEGALAATLKNITKFKATRDIISRYAKPLQTKPRKGIVMSPCRGRGIVYPSWYPIPSYHSRGGSQEDKGGGTVQGRFSAQKPSVPTFPPLVKECMACRKHGYKLIVWDLSQIELRMAALLSGDPFMMDDYMNGRDRHAATAKDILYPGSSEEDEDWNDKRQLAKKENFLVLYRGGWRRLQEVAREEMGLSLPDEYCKEAVRAFYRKHSVFYQWQESEIEKAARKGYTELPTGWSRSWGLGKQGVSAYINEICNFPIQTLSAQLMQSAQFAFLQRLYEGYMLTKIVSYAYDALYLEVAIEEEEWVDRELNYVLTRPPILPTIEKAVGRSVPIEYSKEVLCDAT</sequence>
<dbReference type="InterPro" id="IPR001098">
    <property type="entry name" value="DNA-dir_DNA_pol_A_palm_dom"/>
</dbReference>
<organism evidence="5">
    <name type="scientific">marine sediment metagenome</name>
    <dbReference type="NCBI Taxonomy" id="412755"/>
    <lineage>
        <taxon>unclassified sequences</taxon>
        <taxon>metagenomes</taxon>
        <taxon>ecological metagenomes</taxon>
    </lineage>
</organism>
<evidence type="ECO:0000259" key="4">
    <source>
        <dbReference type="SMART" id="SM00986"/>
    </source>
</evidence>
<dbReference type="AlphaFoldDB" id="A0A0F9VJK9"/>
<dbReference type="SMART" id="SM00986">
    <property type="entry name" value="UDG"/>
    <property type="match status" value="1"/>
</dbReference>
<proteinExistence type="predicted"/>
<dbReference type="GO" id="GO:0003887">
    <property type="term" value="F:DNA-directed DNA polymerase activity"/>
    <property type="evidence" value="ECO:0007669"/>
    <property type="project" value="InterPro"/>
</dbReference>
<evidence type="ECO:0000313" key="5">
    <source>
        <dbReference type="EMBL" id="KKN66023.1"/>
    </source>
</evidence>
<dbReference type="SUPFAM" id="SSF56672">
    <property type="entry name" value="DNA/RNA polymerases"/>
    <property type="match status" value="1"/>
</dbReference>
<dbReference type="Pfam" id="PF00476">
    <property type="entry name" value="DNA_pol_A"/>
    <property type="match status" value="1"/>
</dbReference>
<dbReference type="EMBL" id="LAZR01000512">
    <property type="protein sequence ID" value="KKN66023.1"/>
    <property type="molecule type" value="Genomic_DNA"/>
</dbReference>
<comment type="caution">
    <text evidence="5">The sequence shown here is derived from an EMBL/GenBank/DDBJ whole genome shotgun (WGS) entry which is preliminary data.</text>
</comment>
<dbReference type="InterPro" id="IPR036397">
    <property type="entry name" value="RNaseH_sf"/>
</dbReference>
<dbReference type="Pfam" id="PF03167">
    <property type="entry name" value="UDG"/>
    <property type="match status" value="1"/>
</dbReference>
<dbReference type="PANTHER" id="PTHR10133">
    <property type="entry name" value="DNA POLYMERASE I"/>
    <property type="match status" value="1"/>
</dbReference>
<dbReference type="InterPro" id="IPR043502">
    <property type="entry name" value="DNA/RNA_pol_sf"/>
</dbReference>
<evidence type="ECO:0008006" key="6">
    <source>
        <dbReference type="Google" id="ProtNLM"/>
    </source>
</evidence>